<keyword evidence="4" id="KW-1185">Reference proteome</keyword>
<dbReference type="InterPro" id="IPR013815">
    <property type="entry name" value="ATP_grasp_subdomain_1"/>
</dbReference>
<evidence type="ECO:0000259" key="2">
    <source>
        <dbReference type="PROSITE" id="PS50110"/>
    </source>
</evidence>
<evidence type="ECO:0000313" key="4">
    <source>
        <dbReference type="Proteomes" id="UP001056426"/>
    </source>
</evidence>
<dbReference type="InterPro" id="IPR002192">
    <property type="entry name" value="PPDK_AMP/ATP-bd"/>
</dbReference>
<sequence length="990" mass="112488">MSLETKYHNEKTQFEDTAFERLMQKRIHKVLLICSSYDAFMLEEDGRIDEQIFNEYVALNLRHPPMFIQVSSAEAAFRAIEENQIDLVITMLSVGGMDPFSLSKVIKESHPDIPIVVLTPFSREVSLKLSKEDTSAIDYIFCWLGNADLLLAIIKVIEDGMNAPTDVSEIGVQSILLVEDSVRFYSSYLPLIYKTLFQQSRKFMTEGLNEHQRMMRMRGRPKILLARTYEEAVELYNKYSNNILGIISDVSFNRKGIKDSTAGIRLARRVKKENPFMPFLLQSSDLKFMAVAKEIKVGFIHKHSKLLLQELRDFLTTYLAFGDFVFIDPDTGEEIARVSNLQELQENLLKIPNKSLLYHFKRDHISKWLTARALFSIASVIKEIKVTADTEIEQLKYELYNIIAHFRMYKGRGVIATFDENTYDEYVNFSRIGEGSLGGKARGLAFLSTLIKKYPVFKSFDDVIITIPRTVVLGVDIFENFMESNNLYPLGLSDASDEEILRQFVAAPLPEDLYTKLEKFCNVIKKPIAVRSSSMLEDSHHQPFAGIYSTYMVPYTSDAHRMASQLGDAIKCVYASVYFKSGKAYMSSTLNLIDEERMGIVLQEIVGQAHENRFYPTFSGVGRSSNFYPIPPEKSEEGIVNVALGLGKYIVEGGVSLRFSPEYPTKVMQLSNPDMMLRETQKCFYALDLDINSFTPSVDDGINIRTLDLRQALADGSLKWIGSMFDLQNQVVRDGTFFEGYPIVTFASILKYDAFPLANIMKEVLKVGQIEMNQPVEIEFAVDLQTPPGSPSVFYLLQIRPIVDSRVSLGPNIKVKDSEKAFIYSEAALGNGIISDIKDIVYIKTENFKPSNNPKIVTEIEKLNDLLQAENKPYLLIGPGRWGSQDPWLGVPVKWGQIAGTRAIVEIGLENYSVDPSQGTHFFQNLTSLRVAYLYINMHLNKGKLNFQWLDSLEARHETEHIRHVDTKEPLLLQIDGRDGKAVMYYPGEQ</sequence>
<dbReference type="InterPro" id="IPR011006">
    <property type="entry name" value="CheY-like_superfamily"/>
</dbReference>
<reference evidence="3" key="2">
    <citation type="submission" date="2022-06" db="EMBL/GenBank/DDBJ databases">
        <title>Xiashengella guii gen. nov. sp. nov., a bacterium isolated form anaerobic digestion tank.</title>
        <authorList>
            <person name="Huang H."/>
        </authorList>
    </citation>
    <scope>NUCLEOTIDE SEQUENCE</scope>
    <source>
        <strain evidence="3">Ai-910</strain>
    </source>
</reference>
<dbReference type="GO" id="GO:0005524">
    <property type="term" value="F:ATP binding"/>
    <property type="evidence" value="ECO:0007669"/>
    <property type="project" value="InterPro"/>
</dbReference>
<feature type="domain" description="Response regulatory" evidence="2">
    <location>
        <begin position="39"/>
        <end position="157"/>
    </location>
</feature>
<dbReference type="Proteomes" id="UP001056426">
    <property type="component" value="Chromosome"/>
</dbReference>
<dbReference type="KEGG" id="alkq:M9189_11635"/>
<dbReference type="GO" id="GO:0016301">
    <property type="term" value="F:kinase activity"/>
    <property type="evidence" value="ECO:0007669"/>
    <property type="project" value="InterPro"/>
</dbReference>
<name>A0A9J6ZPM6_9BACT</name>
<dbReference type="EMBL" id="CP098400">
    <property type="protein sequence ID" value="URW79503.1"/>
    <property type="molecule type" value="Genomic_DNA"/>
</dbReference>
<dbReference type="InterPro" id="IPR001789">
    <property type="entry name" value="Sig_transdc_resp-reg_receiver"/>
</dbReference>
<comment type="caution">
    <text evidence="1">Lacks conserved residue(s) required for the propagation of feature annotation.</text>
</comment>
<dbReference type="SUPFAM" id="SSF52172">
    <property type="entry name" value="CheY-like"/>
    <property type="match status" value="1"/>
</dbReference>
<dbReference type="RefSeq" id="WP_250723442.1">
    <property type="nucleotide sequence ID" value="NZ_CP098400.1"/>
</dbReference>
<evidence type="ECO:0000256" key="1">
    <source>
        <dbReference type="PROSITE-ProRule" id="PRU00169"/>
    </source>
</evidence>
<reference evidence="3" key="1">
    <citation type="submission" date="2022-05" db="EMBL/GenBank/DDBJ databases">
        <authorList>
            <person name="Sun X."/>
        </authorList>
    </citation>
    <scope>NUCLEOTIDE SEQUENCE</scope>
    <source>
        <strain evidence="3">Ai-910</strain>
    </source>
</reference>
<evidence type="ECO:0000313" key="3">
    <source>
        <dbReference type="EMBL" id="URW79503.1"/>
    </source>
</evidence>
<dbReference type="Gene3D" id="3.30.1490.20">
    <property type="entry name" value="ATP-grasp fold, A domain"/>
    <property type="match status" value="1"/>
</dbReference>
<dbReference type="PROSITE" id="PS50110">
    <property type="entry name" value="RESPONSE_REGULATORY"/>
    <property type="match status" value="1"/>
</dbReference>
<organism evidence="3 4">
    <name type="scientific">Xiashengella succiniciproducens</name>
    <dbReference type="NCBI Taxonomy" id="2949635"/>
    <lineage>
        <taxon>Bacteria</taxon>
        <taxon>Pseudomonadati</taxon>
        <taxon>Bacteroidota</taxon>
        <taxon>Bacteroidia</taxon>
        <taxon>Marinilabiliales</taxon>
        <taxon>Marinilabiliaceae</taxon>
        <taxon>Xiashengella</taxon>
    </lineage>
</organism>
<gene>
    <name evidence="3" type="ORF">M9189_11635</name>
</gene>
<protein>
    <submittedName>
        <fullName evidence="3">Phosphoenolpyruvate synthase</fullName>
    </submittedName>
</protein>
<accession>A0A9J6ZPM6</accession>
<dbReference type="GO" id="GO:0000160">
    <property type="term" value="P:phosphorelay signal transduction system"/>
    <property type="evidence" value="ECO:0007669"/>
    <property type="project" value="InterPro"/>
</dbReference>
<dbReference type="SUPFAM" id="SSF56059">
    <property type="entry name" value="Glutathione synthetase ATP-binding domain-like"/>
    <property type="match status" value="1"/>
</dbReference>
<dbReference type="AlphaFoldDB" id="A0A9J6ZPM6"/>
<dbReference type="Pfam" id="PF01326">
    <property type="entry name" value="PPDK_N"/>
    <property type="match status" value="1"/>
</dbReference>
<dbReference type="Gene3D" id="3.40.50.2300">
    <property type="match status" value="1"/>
</dbReference>
<proteinExistence type="predicted"/>
<dbReference type="CDD" id="cd00156">
    <property type="entry name" value="REC"/>
    <property type="match status" value="1"/>
</dbReference>